<reference evidence="2 3" key="1">
    <citation type="submission" date="2019-01" db="EMBL/GenBank/DDBJ databases">
        <title>Insights into ecological role of a new deltaproteobacterial order Candidatus Sinidesulfobacterales (Sva0485) by metagenomics and metatranscriptomics.</title>
        <authorList>
            <person name="Tan S."/>
            <person name="Liu J."/>
            <person name="Fang Y."/>
            <person name="Hedlund B.P."/>
            <person name="Lian Z.H."/>
            <person name="Huang L.Y."/>
            <person name="Li J.T."/>
            <person name="Huang L.N."/>
            <person name="Li W.J."/>
            <person name="Jiang H.C."/>
            <person name="Dong H.L."/>
            <person name="Shu W.S."/>
        </authorList>
    </citation>
    <scope>NUCLEOTIDE SEQUENCE [LARGE SCALE GENOMIC DNA]</scope>
    <source>
        <strain evidence="2">AP3</strain>
    </source>
</reference>
<keyword evidence="1" id="KW-0472">Membrane</keyword>
<comment type="caution">
    <text evidence="2">The sequence shown here is derived from an EMBL/GenBank/DDBJ whole genome shotgun (WGS) entry which is preliminary data.</text>
</comment>
<feature type="transmembrane region" description="Helical" evidence="1">
    <location>
        <begin position="247"/>
        <end position="267"/>
    </location>
</feature>
<evidence type="ECO:0000313" key="2">
    <source>
        <dbReference type="EMBL" id="RZD14596.1"/>
    </source>
</evidence>
<sequence>MNRMGKILSYLTVIISVIIVTNFVLYKAGLAMAAPAPVPTPSTGSVNSASAGSDINESSLSISKLSNGQDFNILSIDSIPPALDSNSTMSSFMSYMFYFLFALGIVLSFFEGYRSELTDKSFSYYGLFLRTGLIAAAFLSWKQTGFSNFAQIILTLADRLQIYLLKQNVYNIGESVSQIVSSISGSLHNVSIPTVSSNGTASAKSGWNLNPVSWFAGAVHAITGTILMGILWFLFNLFYLIIQLIMAFVQLILLGLLFSICPIILGFETIPYTRGIFGKWMKMFIEISFWGVMVALEQLIFFTVLGKIVSINIPSSETGMGNILGVFTFAEAVTIFIVMILINVTVPYFIGKLFEGISNDAHERIQAISKPFKSIAVKTGNFRIR</sequence>
<evidence type="ECO:0000256" key="1">
    <source>
        <dbReference type="SAM" id="Phobius"/>
    </source>
</evidence>
<accession>A0A519BBG4</accession>
<feature type="transmembrane region" description="Helical" evidence="1">
    <location>
        <begin position="122"/>
        <end position="141"/>
    </location>
</feature>
<feature type="transmembrane region" description="Helical" evidence="1">
    <location>
        <begin position="323"/>
        <end position="350"/>
    </location>
</feature>
<feature type="transmembrane region" description="Helical" evidence="1">
    <location>
        <begin position="214"/>
        <end position="235"/>
    </location>
</feature>
<feature type="transmembrane region" description="Helical" evidence="1">
    <location>
        <begin position="92"/>
        <end position="110"/>
    </location>
</feature>
<gene>
    <name evidence="2" type="ORF">EVJ47_05360</name>
</gene>
<organism evidence="2 3">
    <name type="scientific">Candidatus Acidulodesulfobacterium ferriphilum</name>
    <dbReference type="NCBI Taxonomy" id="2597223"/>
    <lineage>
        <taxon>Bacteria</taxon>
        <taxon>Deltaproteobacteria</taxon>
        <taxon>Candidatus Acidulodesulfobacterales</taxon>
        <taxon>Candidatus Acidulodesulfobacterium</taxon>
    </lineage>
</organism>
<keyword evidence="1" id="KW-1133">Transmembrane helix</keyword>
<protein>
    <submittedName>
        <fullName evidence="2">Uncharacterized protein</fullName>
    </submittedName>
</protein>
<dbReference type="AlphaFoldDB" id="A0A519BBG4"/>
<proteinExistence type="predicted"/>
<feature type="transmembrane region" description="Helical" evidence="1">
    <location>
        <begin position="287"/>
        <end position="311"/>
    </location>
</feature>
<feature type="transmembrane region" description="Helical" evidence="1">
    <location>
        <begin position="7"/>
        <end position="26"/>
    </location>
</feature>
<evidence type="ECO:0000313" key="3">
    <source>
        <dbReference type="Proteomes" id="UP000320813"/>
    </source>
</evidence>
<keyword evidence="1" id="KW-0812">Transmembrane</keyword>
<dbReference type="EMBL" id="SGBD01000002">
    <property type="protein sequence ID" value="RZD14596.1"/>
    <property type="molecule type" value="Genomic_DNA"/>
</dbReference>
<name>A0A519BBG4_9DELT</name>
<dbReference type="Proteomes" id="UP000320813">
    <property type="component" value="Unassembled WGS sequence"/>
</dbReference>